<reference evidence="2 4" key="1">
    <citation type="journal article" date="2015" name="Int. J. Syst. Evol. Microbiol.">
        <title>Complete genome sequence of Salinicoccus halodurans H3B36, isolated from the Qaidam Basin in China.</title>
        <authorList>
            <person name="Jiang K."/>
            <person name="Xue Y."/>
            <person name="Ma Y."/>
        </authorList>
    </citation>
    <scope>NUCLEOTIDE SEQUENCE [LARGE SCALE GENOMIC DNA]</scope>
    <source>
        <strain evidence="2 4">H3B36</strain>
    </source>
</reference>
<evidence type="ECO:0000313" key="3">
    <source>
        <dbReference type="EMBL" id="SFK88381.1"/>
    </source>
</evidence>
<evidence type="ECO:0000313" key="4">
    <source>
        <dbReference type="Proteomes" id="UP000034029"/>
    </source>
</evidence>
<dbReference type="SUPFAM" id="SSF55729">
    <property type="entry name" value="Acyl-CoA N-acyltransferases (Nat)"/>
    <property type="match status" value="1"/>
</dbReference>
<dbReference type="CDD" id="cd04301">
    <property type="entry name" value="NAT_SF"/>
    <property type="match status" value="1"/>
</dbReference>
<evidence type="ECO:0000259" key="1">
    <source>
        <dbReference type="PROSITE" id="PS51186"/>
    </source>
</evidence>
<keyword evidence="3" id="KW-0689">Ribosomal protein</keyword>
<dbReference type="RefSeq" id="WP_046790873.1">
    <property type="nucleotide sequence ID" value="NZ_CP011366.1"/>
</dbReference>
<dbReference type="KEGG" id="shv:AAT16_11120"/>
<dbReference type="Pfam" id="PF00583">
    <property type="entry name" value="Acetyltransf_1"/>
    <property type="match status" value="1"/>
</dbReference>
<sequence length="170" mass="19133">MPFNIRKADESDALDIAKVQVDSWRTTYKGIVSDDYLDRLAYKKREEVWKKAVVQNTAFLLLDNDDETVGFAVGGPERSEEHVGFDSELYAIYLYEEAQGNGGGRQLFDAVVSDLIERGFESMIIIALEDNPACGFYEKMGGVVIGKEKSEIGGDEFTELVFGWRDIKKI</sequence>
<dbReference type="GO" id="GO:0005840">
    <property type="term" value="C:ribosome"/>
    <property type="evidence" value="ECO:0007669"/>
    <property type="project" value="UniProtKB-KW"/>
</dbReference>
<evidence type="ECO:0000313" key="5">
    <source>
        <dbReference type="Proteomes" id="UP000183090"/>
    </source>
</evidence>
<gene>
    <name evidence="2" type="ORF">AAT16_11120</name>
    <name evidence="3" type="ORF">SAMN05216235_2224</name>
</gene>
<protein>
    <submittedName>
        <fullName evidence="2">GNAT family acetyltransferase</fullName>
    </submittedName>
    <submittedName>
        <fullName evidence="3">Ribosomal protein S18 acetylase RimI</fullName>
    </submittedName>
</protein>
<feature type="domain" description="N-acetyltransferase" evidence="1">
    <location>
        <begin position="3"/>
        <end position="170"/>
    </location>
</feature>
<evidence type="ECO:0000313" key="2">
    <source>
        <dbReference type="EMBL" id="AKG74694.1"/>
    </source>
</evidence>
<accession>A0A0F7HNT9</accession>
<dbReference type="OrthoDB" id="5292888at2"/>
<reference evidence="3 5" key="3">
    <citation type="submission" date="2016-10" db="EMBL/GenBank/DDBJ databases">
        <authorList>
            <person name="Varghese N."/>
            <person name="Submissions S."/>
        </authorList>
    </citation>
    <scope>NUCLEOTIDE SEQUENCE [LARGE SCALE GENOMIC DNA]</scope>
    <source>
        <strain evidence="3 5">CGMCC 1.6501</strain>
    </source>
</reference>
<proteinExistence type="predicted"/>
<name>A0A0F7HNT9_9STAP</name>
<organism evidence="3 5">
    <name type="scientific">Salinicoccus halodurans</name>
    <dbReference type="NCBI Taxonomy" id="407035"/>
    <lineage>
        <taxon>Bacteria</taxon>
        <taxon>Bacillati</taxon>
        <taxon>Bacillota</taxon>
        <taxon>Bacilli</taxon>
        <taxon>Bacillales</taxon>
        <taxon>Staphylococcaceae</taxon>
        <taxon>Salinicoccus</taxon>
    </lineage>
</organism>
<dbReference type="InterPro" id="IPR000182">
    <property type="entry name" value="GNAT_dom"/>
</dbReference>
<dbReference type="AlphaFoldDB" id="A0A0F7HNT9"/>
<dbReference type="Proteomes" id="UP000183090">
    <property type="component" value="Unassembled WGS sequence"/>
</dbReference>
<dbReference type="Proteomes" id="UP000034029">
    <property type="component" value="Chromosome"/>
</dbReference>
<dbReference type="GO" id="GO:0016747">
    <property type="term" value="F:acyltransferase activity, transferring groups other than amino-acyl groups"/>
    <property type="evidence" value="ECO:0007669"/>
    <property type="project" value="InterPro"/>
</dbReference>
<keyword evidence="3" id="KW-0687">Ribonucleoprotein</keyword>
<keyword evidence="4" id="KW-1185">Reference proteome</keyword>
<dbReference type="Gene3D" id="3.40.630.30">
    <property type="match status" value="1"/>
</dbReference>
<dbReference type="PROSITE" id="PS51186">
    <property type="entry name" value="GNAT"/>
    <property type="match status" value="1"/>
</dbReference>
<reference evidence="4" key="2">
    <citation type="submission" date="2015-04" db="EMBL/GenBank/DDBJ databases">
        <title>Complete genome sequence of Salinicoccus halodurans strain H3B36, isolated from the Qaidam basin of China.</title>
        <authorList>
            <person name="Ma Y."/>
            <person name="Jiang K."/>
            <person name="Xue Y."/>
        </authorList>
    </citation>
    <scope>NUCLEOTIDE SEQUENCE [LARGE SCALE GENOMIC DNA]</scope>
    <source>
        <strain evidence="4">H3B36</strain>
    </source>
</reference>
<dbReference type="EMBL" id="FOTB01000005">
    <property type="protein sequence ID" value="SFK88381.1"/>
    <property type="molecule type" value="Genomic_DNA"/>
</dbReference>
<dbReference type="EMBL" id="CP011366">
    <property type="protein sequence ID" value="AKG74694.1"/>
    <property type="molecule type" value="Genomic_DNA"/>
</dbReference>
<dbReference type="InterPro" id="IPR016181">
    <property type="entry name" value="Acyl_CoA_acyltransferase"/>
</dbReference>